<keyword evidence="2" id="KW-0378">Hydrolase</keyword>
<dbReference type="Pfam" id="PF25597">
    <property type="entry name" value="SH3_retrovirus"/>
    <property type="match status" value="1"/>
</dbReference>
<feature type="compositionally biased region" description="Polar residues" evidence="3">
    <location>
        <begin position="197"/>
        <end position="216"/>
    </location>
</feature>
<protein>
    <submittedName>
        <fullName evidence="5">Zinc finger, CCHC-type containing protein</fullName>
    </submittedName>
</protein>
<dbReference type="InterPro" id="IPR013103">
    <property type="entry name" value="RVT_2"/>
</dbReference>
<reference evidence="5" key="1">
    <citation type="journal article" date="2022" name="Int. J. Mol. Sci.">
        <title>Draft Genome of Tanacetum Coccineum: Genomic Comparison of Closely Related Tanacetum-Family Plants.</title>
        <authorList>
            <person name="Yamashiro T."/>
            <person name="Shiraishi A."/>
            <person name="Nakayama K."/>
            <person name="Satake H."/>
        </authorList>
    </citation>
    <scope>NUCLEOTIDE SEQUENCE</scope>
</reference>
<name>A0ABQ5B4V3_9ASTR</name>
<gene>
    <name evidence="5" type="ORF">Tco_0856590</name>
</gene>
<dbReference type="PANTHER" id="PTHR42648">
    <property type="entry name" value="TRANSPOSASE, PUTATIVE-RELATED"/>
    <property type="match status" value="1"/>
</dbReference>
<dbReference type="InterPro" id="IPR001584">
    <property type="entry name" value="Integrase_cat-core"/>
</dbReference>
<dbReference type="SUPFAM" id="SSF53098">
    <property type="entry name" value="Ribonuclease H-like"/>
    <property type="match status" value="1"/>
</dbReference>
<dbReference type="InterPro" id="IPR036397">
    <property type="entry name" value="RNaseH_sf"/>
</dbReference>
<dbReference type="Pfam" id="PF07727">
    <property type="entry name" value="RVT_2"/>
    <property type="match status" value="2"/>
</dbReference>
<evidence type="ECO:0000256" key="2">
    <source>
        <dbReference type="ARBA" id="ARBA00022801"/>
    </source>
</evidence>
<feature type="region of interest" description="Disordered" evidence="3">
    <location>
        <begin position="197"/>
        <end position="257"/>
    </location>
</feature>
<dbReference type="EMBL" id="BQNB010012915">
    <property type="protein sequence ID" value="GJT09548.1"/>
    <property type="molecule type" value="Genomic_DNA"/>
</dbReference>
<sequence>MRLKLRMLRTDRGGDFTSNEFTKYCKEHGIARQLTAPYSPQQNGVVERRNRTMLSTTRSMMKAMKLPLNFWAEAVRHTIHILNRVPTRALVDRTPYEALYNRKPNLENLRIFGCTAYAKITIPHLRKLDDRSIPMVYLGVEEGSKAYRLYDPKGKRKHVSRDVKFMKTKPWDWDNNREETSIQGSFWASFVVEGVDNGNTTQVNSENNDNTYQEQEPITAPDSPITPPTYNYNPHSEEAEEATSSSTKRSENGFDDTPVRGFKDLTEIYENAREVETENLLFTEEEPRNYKEASTDKKWIEAIEIELDSINKNNTWTLTTLPTNHKAIGLKWVFKTKRDAKGEIIKYKARLVAKGYVQEQGIDFDEVFAPVARIETVRLILALAAYHGWKVHHLDVKSAFLHGDLKEEVYVTHNLKLDQTLKSLDFKKCNLEQAVYMKRSKTSTLIVGVYVDDLIITGTPRKEIDLFKSQMKDKFEMSDLGLLAYYLGIEVTQTG</sequence>
<dbReference type="PROSITE" id="PS50994">
    <property type="entry name" value="INTEGRASE"/>
    <property type="match status" value="1"/>
</dbReference>
<reference evidence="5" key="2">
    <citation type="submission" date="2022-01" db="EMBL/GenBank/DDBJ databases">
        <authorList>
            <person name="Yamashiro T."/>
            <person name="Shiraishi A."/>
            <person name="Satake H."/>
            <person name="Nakayama K."/>
        </authorList>
    </citation>
    <scope>NUCLEOTIDE SEQUENCE</scope>
</reference>
<dbReference type="InterPro" id="IPR057670">
    <property type="entry name" value="SH3_retrovirus"/>
</dbReference>
<dbReference type="InterPro" id="IPR012337">
    <property type="entry name" value="RNaseH-like_sf"/>
</dbReference>
<evidence type="ECO:0000313" key="6">
    <source>
        <dbReference type="Proteomes" id="UP001151760"/>
    </source>
</evidence>
<organism evidence="5 6">
    <name type="scientific">Tanacetum coccineum</name>
    <dbReference type="NCBI Taxonomy" id="301880"/>
    <lineage>
        <taxon>Eukaryota</taxon>
        <taxon>Viridiplantae</taxon>
        <taxon>Streptophyta</taxon>
        <taxon>Embryophyta</taxon>
        <taxon>Tracheophyta</taxon>
        <taxon>Spermatophyta</taxon>
        <taxon>Magnoliopsida</taxon>
        <taxon>eudicotyledons</taxon>
        <taxon>Gunneridae</taxon>
        <taxon>Pentapetalae</taxon>
        <taxon>asterids</taxon>
        <taxon>campanulids</taxon>
        <taxon>Asterales</taxon>
        <taxon>Asteraceae</taxon>
        <taxon>Asteroideae</taxon>
        <taxon>Anthemideae</taxon>
        <taxon>Anthemidinae</taxon>
        <taxon>Tanacetum</taxon>
    </lineage>
</organism>
<dbReference type="Gene3D" id="3.30.420.10">
    <property type="entry name" value="Ribonuclease H-like superfamily/Ribonuclease H"/>
    <property type="match status" value="1"/>
</dbReference>
<evidence type="ECO:0000313" key="5">
    <source>
        <dbReference type="EMBL" id="GJT09548.1"/>
    </source>
</evidence>
<evidence type="ECO:0000259" key="4">
    <source>
        <dbReference type="PROSITE" id="PS50994"/>
    </source>
</evidence>
<evidence type="ECO:0000256" key="3">
    <source>
        <dbReference type="SAM" id="MobiDB-lite"/>
    </source>
</evidence>
<dbReference type="InterPro" id="IPR043502">
    <property type="entry name" value="DNA/RNA_pol_sf"/>
</dbReference>
<feature type="domain" description="Integrase catalytic" evidence="4">
    <location>
        <begin position="1"/>
        <end position="103"/>
    </location>
</feature>
<accession>A0ABQ5B4V3</accession>
<dbReference type="InterPro" id="IPR039537">
    <property type="entry name" value="Retrotran_Ty1/copia-like"/>
</dbReference>
<dbReference type="Proteomes" id="UP001151760">
    <property type="component" value="Unassembled WGS sequence"/>
</dbReference>
<keyword evidence="1" id="KW-0479">Metal-binding</keyword>
<dbReference type="PANTHER" id="PTHR42648:SF25">
    <property type="entry name" value="RNA-DIRECTED DNA POLYMERASE"/>
    <property type="match status" value="1"/>
</dbReference>
<evidence type="ECO:0000256" key="1">
    <source>
        <dbReference type="ARBA" id="ARBA00022723"/>
    </source>
</evidence>
<keyword evidence="6" id="KW-1185">Reference proteome</keyword>
<proteinExistence type="predicted"/>
<dbReference type="SUPFAM" id="SSF56672">
    <property type="entry name" value="DNA/RNA polymerases"/>
    <property type="match status" value="1"/>
</dbReference>
<feature type="compositionally biased region" description="Basic and acidic residues" evidence="3">
    <location>
        <begin position="248"/>
        <end position="257"/>
    </location>
</feature>
<comment type="caution">
    <text evidence="5">The sequence shown here is derived from an EMBL/GenBank/DDBJ whole genome shotgun (WGS) entry which is preliminary data.</text>
</comment>